<gene>
    <name evidence="1" type="ORF">ACFSRZ_06605</name>
</gene>
<comment type="caution">
    <text evidence="1">The sequence shown here is derived from an EMBL/GenBank/DDBJ whole genome shotgun (WGS) entry which is preliminary data.</text>
</comment>
<protein>
    <recommendedName>
        <fullName evidence="3">DUF481 domain-containing protein</fullName>
    </recommendedName>
</protein>
<evidence type="ECO:0000313" key="1">
    <source>
        <dbReference type="EMBL" id="MFD2567036.1"/>
    </source>
</evidence>
<sequence>MSHSQEKSEDLRIFIDCDRCDNQYIRQNLGNVEFVRDQNLAEVHLFFTTRRNGSGGTEYVADFIGRESYADIKDRIAFNTNATMTWDEVRNLTLKYIKLGLVRYWLKAGKIDAVSIHVENKPKEEVETNVVEETEDKDPWNYWVFRVGANGNFNGQETRRNSRVNASMSARRVTEKNKLFIRVGYNENRTVIEFDGDESVTSRNSKSLNINDAVSINDHWSLGAFANIRSSIFSNLDFSWGLRPAIEYNFFDYAESAKKQITLSYNNGIRYNDYIELTVFGKEEEYLWEHRLALGASINQKWGSLSGQASFDQFLQDLSLNSLNFRVNANVRIFKGFNFNVGARYSITNNQVNLSAGGVTLEELLLNQQQLPSSFNYGLNIGFNYTFGSIYNTIVNPRFGF</sequence>
<name>A0ABW5LTB1_9FLAO</name>
<reference evidence="2" key="1">
    <citation type="journal article" date="2019" name="Int. J. Syst. Evol. Microbiol.">
        <title>The Global Catalogue of Microorganisms (GCM) 10K type strain sequencing project: providing services to taxonomists for standard genome sequencing and annotation.</title>
        <authorList>
            <consortium name="The Broad Institute Genomics Platform"/>
            <consortium name="The Broad Institute Genome Sequencing Center for Infectious Disease"/>
            <person name="Wu L."/>
            <person name="Ma J."/>
        </authorList>
    </citation>
    <scope>NUCLEOTIDE SEQUENCE [LARGE SCALE GENOMIC DNA]</scope>
    <source>
        <strain evidence="2">KCTC 52127</strain>
    </source>
</reference>
<organism evidence="1 2">
    <name type="scientific">Pseudotenacibaculum haliotis</name>
    <dbReference type="NCBI Taxonomy" id="1862138"/>
    <lineage>
        <taxon>Bacteria</taxon>
        <taxon>Pseudomonadati</taxon>
        <taxon>Bacteroidota</taxon>
        <taxon>Flavobacteriia</taxon>
        <taxon>Flavobacteriales</taxon>
        <taxon>Flavobacteriaceae</taxon>
        <taxon>Pseudotenacibaculum</taxon>
    </lineage>
</organism>
<keyword evidence="2" id="KW-1185">Reference proteome</keyword>
<dbReference type="RefSeq" id="WP_379665746.1">
    <property type="nucleotide sequence ID" value="NZ_JBHULH010000003.1"/>
</dbReference>
<dbReference type="SUPFAM" id="SSF56935">
    <property type="entry name" value="Porins"/>
    <property type="match status" value="1"/>
</dbReference>
<accession>A0ABW5LTB1</accession>
<proteinExistence type="predicted"/>
<dbReference type="Proteomes" id="UP001597508">
    <property type="component" value="Unassembled WGS sequence"/>
</dbReference>
<evidence type="ECO:0000313" key="2">
    <source>
        <dbReference type="Proteomes" id="UP001597508"/>
    </source>
</evidence>
<dbReference type="EMBL" id="JBHULH010000003">
    <property type="protein sequence ID" value="MFD2567036.1"/>
    <property type="molecule type" value="Genomic_DNA"/>
</dbReference>
<evidence type="ECO:0008006" key="3">
    <source>
        <dbReference type="Google" id="ProtNLM"/>
    </source>
</evidence>